<gene>
    <name evidence="2" type="ORF">J0M35_20045</name>
</gene>
<evidence type="ECO:0000313" key="3">
    <source>
        <dbReference type="Proteomes" id="UP000664277"/>
    </source>
</evidence>
<feature type="compositionally biased region" description="Basic and acidic residues" evidence="1">
    <location>
        <begin position="34"/>
        <end position="48"/>
    </location>
</feature>
<evidence type="ECO:0000313" key="2">
    <source>
        <dbReference type="EMBL" id="MBN8662670.1"/>
    </source>
</evidence>
<dbReference type="SUPFAM" id="SSF58113">
    <property type="entry name" value="Apolipoprotein A-I"/>
    <property type="match status" value="1"/>
</dbReference>
<feature type="region of interest" description="Disordered" evidence="1">
    <location>
        <begin position="16"/>
        <end position="58"/>
    </location>
</feature>
<sequence length="443" mass="49881">MTFSGKKLQDIYDSGSAQLNELEDSSTSKLSSKSSEHVSERQESEQQSKMEVAAKAAAVEEEIKRHAKETAERMKAAMQAEKESTANHLRALLERLTVYTGDLKAAIAELKQSYQVSLDDNYQNAADHYASAVENTSHEIAVQHHESGQRLRSQSSFYANSLQQKLDHSLWETRGSEKQSISQLFRNYMQKANGIESHFSGLMQKLQDEFQAAFTSLEEFSKETESSIGESTETFNERIEQVLQTVEKDINEIFAAARDTNLETLKQKFEGTRSQVETLSGDTAKQLKEEVKELTSKLTQSSLQSSHNLRKKCDEVKDKVQADMNAFVGRMTEHVTESETTRLKLAEAKARVIAEIRADLVAIRENFEENLRTMMKKGETEIVRVQEEVIEDMKSAYSRSLLKIGSDSQATKNEIEEAASRLLDLIEKSKTQALAEISRAAGQ</sequence>
<reference evidence="2" key="1">
    <citation type="submission" date="2021-02" db="EMBL/GenBank/DDBJ databases">
        <title>Genome-Resolved Metagenomics of a Microbial Community Performing Photosynthetic Biological Nutrient Removal.</title>
        <authorList>
            <person name="Mcdaniel E.A."/>
        </authorList>
    </citation>
    <scope>NUCLEOTIDE SEQUENCE</scope>
    <source>
        <strain evidence="2">UWPOB_OBS1</strain>
    </source>
</reference>
<accession>A0A8J7PPE5</accession>
<evidence type="ECO:0000256" key="1">
    <source>
        <dbReference type="SAM" id="MobiDB-lite"/>
    </source>
</evidence>
<dbReference type="AlphaFoldDB" id="A0A8J7PPE5"/>
<dbReference type="Proteomes" id="UP000664277">
    <property type="component" value="Unassembled WGS sequence"/>
</dbReference>
<dbReference type="Gene3D" id="1.20.120.20">
    <property type="entry name" value="Apolipoprotein"/>
    <property type="match status" value="2"/>
</dbReference>
<organism evidence="2 3">
    <name type="scientific">Candidatus Obscuribacter phosphatis</name>
    <dbReference type="NCBI Taxonomy" id="1906157"/>
    <lineage>
        <taxon>Bacteria</taxon>
        <taxon>Bacillati</taxon>
        <taxon>Candidatus Melainabacteria</taxon>
        <taxon>Candidatus Obscuribacterales</taxon>
        <taxon>Candidatus Obscuribacteraceae</taxon>
        <taxon>Candidatus Obscuribacter</taxon>
    </lineage>
</organism>
<dbReference type="EMBL" id="JAFLCK010000047">
    <property type="protein sequence ID" value="MBN8662670.1"/>
    <property type="molecule type" value="Genomic_DNA"/>
</dbReference>
<protein>
    <submittedName>
        <fullName evidence="2">Uncharacterized protein</fullName>
    </submittedName>
</protein>
<name>A0A8J7PPE5_9BACT</name>
<comment type="caution">
    <text evidence="2">The sequence shown here is derived from an EMBL/GenBank/DDBJ whole genome shotgun (WGS) entry which is preliminary data.</text>
</comment>
<proteinExistence type="predicted"/>